<name>A0ABZ1EYR9_9ACTN</name>
<evidence type="ECO:0000313" key="3">
    <source>
        <dbReference type="Proteomes" id="UP001356428"/>
    </source>
</evidence>
<organism evidence="2 3">
    <name type="scientific">Streptomyces cyaneofuscatus</name>
    <dbReference type="NCBI Taxonomy" id="66883"/>
    <lineage>
        <taxon>Bacteria</taxon>
        <taxon>Bacillati</taxon>
        <taxon>Actinomycetota</taxon>
        <taxon>Actinomycetes</taxon>
        <taxon>Kitasatosporales</taxon>
        <taxon>Streptomycetaceae</taxon>
        <taxon>Streptomyces</taxon>
    </lineage>
</organism>
<keyword evidence="1" id="KW-0472">Membrane</keyword>
<proteinExistence type="predicted"/>
<protein>
    <submittedName>
        <fullName evidence="2">Uncharacterized protein</fullName>
    </submittedName>
</protein>
<reference evidence="2 3" key="1">
    <citation type="submission" date="2022-10" db="EMBL/GenBank/DDBJ databases">
        <title>The complete genomes of actinobacterial strains from the NBC collection.</title>
        <authorList>
            <person name="Joergensen T.S."/>
            <person name="Alvarez Arevalo M."/>
            <person name="Sterndorff E.B."/>
            <person name="Faurdal D."/>
            <person name="Vuksanovic O."/>
            <person name="Mourched A.-S."/>
            <person name="Charusanti P."/>
            <person name="Shaw S."/>
            <person name="Blin K."/>
            <person name="Weber T."/>
        </authorList>
    </citation>
    <scope>NUCLEOTIDE SEQUENCE [LARGE SCALE GENOMIC DNA]</scope>
    <source>
        <strain evidence="2 3">NBC 01792</strain>
    </source>
</reference>
<evidence type="ECO:0000256" key="1">
    <source>
        <dbReference type="SAM" id="Phobius"/>
    </source>
</evidence>
<feature type="transmembrane region" description="Helical" evidence="1">
    <location>
        <begin position="40"/>
        <end position="62"/>
    </location>
</feature>
<dbReference type="Proteomes" id="UP001356428">
    <property type="component" value="Chromosome"/>
</dbReference>
<sequence>MSRSVQAVLILVQLLFVATLVGAVSALSTASSVDAVDGHLFGLLLLYTSSPGVGAFVLSLCVRTGGVGVWRGARGPTITRACCVTRRRAVMAVVFADRRQTFLDRAEAFWRKGDYRIEAVNKDEVFPAVYAVREAGSV</sequence>
<keyword evidence="3" id="KW-1185">Reference proteome</keyword>
<evidence type="ECO:0000313" key="2">
    <source>
        <dbReference type="EMBL" id="WSB09180.1"/>
    </source>
</evidence>
<keyword evidence="1" id="KW-0812">Transmembrane</keyword>
<gene>
    <name evidence="2" type="ORF">OG849_19020</name>
</gene>
<keyword evidence="1" id="KW-1133">Transmembrane helix</keyword>
<dbReference type="RefSeq" id="WP_326704532.1">
    <property type="nucleotide sequence ID" value="NZ_CP109083.1"/>
</dbReference>
<dbReference type="EMBL" id="CP109083">
    <property type="protein sequence ID" value="WSB09180.1"/>
    <property type="molecule type" value="Genomic_DNA"/>
</dbReference>
<accession>A0ABZ1EYR9</accession>